<accession>A0A1W2H9Q7</accession>
<organism evidence="1 2">
    <name type="scientific">Aquiflexum balticum DSM 16537</name>
    <dbReference type="NCBI Taxonomy" id="758820"/>
    <lineage>
        <taxon>Bacteria</taxon>
        <taxon>Pseudomonadati</taxon>
        <taxon>Bacteroidota</taxon>
        <taxon>Cytophagia</taxon>
        <taxon>Cytophagales</taxon>
        <taxon>Cyclobacteriaceae</taxon>
        <taxon>Aquiflexum</taxon>
    </lineage>
</organism>
<protein>
    <submittedName>
        <fullName evidence="1">Uncharacterized protein</fullName>
    </submittedName>
</protein>
<dbReference type="AlphaFoldDB" id="A0A1W2H9Q7"/>
<name>A0A1W2H9Q7_9BACT</name>
<evidence type="ECO:0000313" key="2">
    <source>
        <dbReference type="Proteomes" id="UP000192333"/>
    </source>
</evidence>
<keyword evidence="2" id="KW-1185">Reference proteome</keyword>
<dbReference type="Proteomes" id="UP000192333">
    <property type="component" value="Chromosome I"/>
</dbReference>
<evidence type="ECO:0000313" key="1">
    <source>
        <dbReference type="EMBL" id="SMD45623.1"/>
    </source>
</evidence>
<gene>
    <name evidence="1" type="ORF">SAMN00777080_4281</name>
</gene>
<dbReference type="EMBL" id="LT838813">
    <property type="protein sequence ID" value="SMD45623.1"/>
    <property type="molecule type" value="Genomic_DNA"/>
</dbReference>
<dbReference type="STRING" id="758820.SAMN00777080_4281"/>
<sequence>MKIALSLFNLFQSNQEIKPNANIHSVRKCRNEFIFEIKKHLSFFMFDFDLYSSKFLRYSLLFQSL</sequence>
<reference evidence="2" key="1">
    <citation type="submission" date="2017-04" db="EMBL/GenBank/DDBJ databases">
        <authorList>
            <person name="Varghese N."/>
            <person name="Submissions S."/>
        </authorList>
    </citation>
    <scope>NUCLEOTIDE SEQUENCE [LARGE SCALE GENOMIC DNA]</scope>
    <source>
        <strain evidence="2">DSM 16537</strain>
    </source>
</reference>
<proteinExistence type="predicted"/>